<dbReference type="Proteomes" id="UP000007350">
    <property type="component" value="Unassembled WGS sequence"/>
</dbReference>
<protein>
    <submittedName>
        <fullName evidence="2">Uncharacterized protein</fullName>
    </submittedName>
</protein>
<feature type="non-terminal residue" evidence="2">
    <location>
        <position position="132"/>
    </location>
</feature>
<evidence type="ECO:0000256" key="1">
    <source>
        <dbReference type="SAM" id="Phobius"/>
    </source>
</evidence>
<accession>K2N1G7</accession>
<reference evidence="2 3" key="1">
    <citation type="journal article" date="2012" name="BMC Genomics">
        <title>Comparative genomic analysis of human infective Trypanosoma cruzi lineages with the bat-restricted subspecies T. cruzi marinkellei.</title>
        <authorList>
            <person name="Franzen O."/>
            <person name="Talavera-Lopez C."/>
            <person name="Ochaya S."/>
            <person name="Butler C.E."/>
            <person name="Messenger L.A."/>
            <person name="Lewis M.D."/>
            <person name="Llewellyn M.S."/>
            <person name="Marinkelle C.J."/>
            <person name="Tyler K.M."/>
            <person name="Miles M.A."/>
            <person name="Andersson B."/>
        </authorList>
    </citation>
    <scope>NUCLEOTIDE SEQUENCE [LARGE SCALE GENOMIC DNA]</scope>
    <source>
        <strain evidence="2 3">B7</strain>
    </source>
</reference>
<dbReference type="AlphaFoldDB" id="K2N1G7"/>
<evidence type="ECO:0000313" key="3">
    <source>
        <dbReference type="Proteomes" id="UP000007350"/>
    </source>
</evidence>
<gene>
    <name evidence="2" type="ORF">MOQ_002837</name>
</gene>
<evidence type="ECO:0000313" key="2">
    <source>
        <dbReference type="EMBL" id="EKF33300.1"/>
    </source>
</evidence>
<proteinExistence type="predicted"/>
<keyword evidence="1" id="KW-1133">Transmembrane helix</keyword>
<feature type="transmembrane region" description="Helical" evidence="1">
    <location>
        <begin position="106"/>
        <end position="131"/>
    </location>
</feature>
<dbReference type="EMBL" id="AHKC01009325">
    <property type="protein sequence ID" value="EKF33300.1"/>
    <property type="molecule type" value="Genomic_DNA"/>
</dbReference>
<keyword evidence="3" id="KW-1185">Reference proteome</keyword>
<comment type="caution">
    <text evidence="2">The sequence shown here is derived from an EMBL/GenBank/DDBJ whole genome shotgun (WGS) entry which is preliminary data.</text>
</comment>
<sequence>MMTLLEACLCICDENAAKGIDSQPCQLLSFFFSSSFLCNWCRIYSLFFFFGVDFVLHWRRLHDDYSIRNKAICACVYVIFYFFLCCAGSIYIYIRCICCMCGCSFFTFFISYFAVFSEFFLLFLFAFFLFFF</sequence>
<name>K2N1G7_TRYCR</name>
<feature type="transmembrane region" description="Helical" evidence="1">
    <location>
        <begin position="71"/>
        <end position="94"/>
    </location>
</feature>
<keyword evidence="1" id="KW-0812">Transmembrane</keyword>
<keyword evidence="1" id="KW-0472">Membrane</keyword>
<organism evidence="2 3">
    <name type="scientific">Trypanosoma cruzi marinkellei</name>
    <dbReference type="NCBI Taxonomy" id="85056"/>
    <lineage>
        <taxon>Eukaryota</taxon>
        <taxon>Discoba</taxon>
        <taxon>Euglenozoa</taxon>
        <taxon>Kinetoplastea</taxon>
        <taxon>Metakinetoplastina</taxon>
        <taxon>Trypanosomatida</taxon>
        <taxon>Trypanosomatidae</taxon>
        <taxon>Trypanosoma</taxon>
        <taxon>Schizotrypanum</taxon>
    </lineage>
</organism>